<accession>A0ABM7GSD7</accession>
<dbReference type="Gene3D" id="1.25.10.10">
    <property type="entry name" value="Leucine-rich Repeat Variant"/>
    <property type="match status" value="1"/>
</dbReference>
<protein>
    <recommendedName>
        <fullName evidence="3">HEAT repeat domain-containing protein</fullName>
    </recommendedName>
</protein>
<evidence type="ECO:0000313" key="2">
    <source>
        <dbReference type="Proteomes" id="UP000289555"/>
    </source>
</evidence>
<name>A0ABM7GSD7_9GAMM</name>
<reference evidence="2" key="1">
    <citation type="journal article" date="2019" name="Microbiol. Resour. Announc.">
        <title>Complete Genome Sequence of Halomonas olivaria, a Moderately Halophilic Bacterium Isolated from Olive Processing Effluents, Obtained by Nanopore Sequencing.</title>
        <authorList>
            <person name="Nagata S."/>
            <person name="Ii K.M."/>
            <person name="Tsukimi T."/>
            <person name="Miura M.C."/>
            <person name="Galipon J."/>
            <person name="Arakawa K."/>
        </authorList>
    </citation>
    <scope>NUCLEOTIDE SEQUENCE [LARGE SCALE GENOMIC DNA]</scope>
    <source>
        <strain evidence="2">TYRC17</strain>
    </source>
</reference>
<dbReference type="SUPFAM" id="SSF48371">
    <property type="entry name" value="ARM repeat"/>
    <property type="match status" value="1"/>
</dbReference>
<dbReference type="InterPro" id="IPR011989">
    <property type="entry name" value="ARM-like"/>
</dbReference>
<keyword evidence="2" id="KW-1185">Reference proteome</keyword>
<dbReference type="EMBL" id="AP019416">
    <property type="protein sequence ID" value="BBI53633.1"/>
    <property type="molecule type" value="Genomic_DNA"/>
</dbReference>
<gene>
    <name evidence="1" type="ORF">HORIV_60540</name>
</gene>
<evidence type="ECO:0000313" key="1">
    <source>
        <dbReference type="EMBL" id="BBI53633.1"/>
    </source>
</evidence>
<dbReference type="Proteomes" id="UP000289555">
    <property type="component" value="Chromosome"/>
</dbReference>
<organism evidence="1 2">
    <name type="scientific">Vreelandella olivaria</name>
    <dbReference type="NCBI Taxonomy" id="390919"/>
    <lineage>
        <taxon>Bacteria</taxon>
        <taxon>Pseudomonadati</taxon>
        <taxon>Pseudomonadota</taxon>
        <taxon>Gammaproteobacteria</taxon>
        <taxon>Oceanospirillales</taxon>
        <taxon>Halomonadaceae</taxon>
        <taxon>Vreelandella</taxon>
    </lineage>
</organism>
<evidence type="ECO:0008006" key="3">
    <source>
        <dbReference type="Google" id="ProtNLM"/>
    </source>
</evidence>
<sequence>MGELHDRQDREVIEMALSHPLADVRVAALHALKRQSDVEDVAFFTLALGDSNWWVRQAAADALVALPGIDEARLGVLLEGLQDRYGRDALRRAMAEERR</sequence>
<dbReference type="Pfam" id="PF13646">
    <property type="entry name" value="HEAT_2"/>
    <property type="match status" value="1"/>
</dbReference>
<dbReference type="InterPro" id="IPR016024">
    <property type="entry name" value="ARM-type_fold"/>
</dbReference>
<proteinExistence type="predicted"/>